<gene>
    <name evidence="2" type="ORF">PCOR1329_LOCUS45056</name>
</gene>
<proteinExistence type="predicted"/>
<keyword evidence="3" id="KW-1185">Reference proteome</keyword>
<evidence type="ECO:0000313" key="2">
    <source>
        <dbReference type="EMBL" id="CAK0853675.1"/>
    </source>
</evidence>
<evidence type="ECO:0000313" key="3">
    <source>
        <dbReference type="Proteomes" id="UP001189429"/>
    </source>
</evidence>
<sequence>MAKAKSTKAQKAEQKAAKAAQQKKRQAKKAANLPLMETVDDDDSPEKRARAERARSEQDKFNKCINDNFEGWTEEDLTMVFVDGLNVIQKVKADKEAKKAGEAIAFGKKYFADVREKWQNPNGSLAQLEPDDDTLAIDVQLEQALTNLIKSKKDAAEWFRWCEEVQEVDDLNFCACFRQCLKWPAFRSLENASISIAAFRMAKRLGLDKKLVRKWPLLLTQLDRAAHRQLLSYKSQGKTNNFWWQCNKDWADLLLPEAETSKAMEEKKAWSNVKEEMMKVADSCETGSVLFAKPLRQLEVDRGAVFVATHVEHLAGEKAINAAALNKHKREFEAACKSAGIDVSKPFTRPKLVDVTYRSRRLQVQAGSTMDHFRMAQEALIRTIAVDNDLIPSVWCENELVGQRAKTGHTIVQSVLGTPKNSRKALDEFVNPDELSAATITKCLKAKSTFLKSLDRFISIDIAFWWSCVGESAKDAVEEAILECLPREGARPTIDQSIANLKRLADSKLGSFMGTGLQTFLQAVTGWVKSLKMNSPPKIDQVPSTTFTAKVEDALAQWYEAKPSGGGAVSEPKRGKAAAREVWSELSEKNAKEEAIPYDAVSPFKGFSFLLEPAERSKVKPLLDKAGAAGGHAAIAAAPGGPEGKKKRKHVEAHDVTGEVAALFKKSK</sequence>
<feature type="region of interest" description="Disordered" evidence="1">
    <location>
        <begin position="1"/>
        <end position="58"/>
    </location>
</feature>
<comment type="caution">
    <text evidence="2">The sequence shown here is derived from an EMBL/GenBank/DDBJ whole genome shotgun (WGS) entry which is preliminary data.</text>
</comment>
<dbReference type="Proteomes" id="UP001189429">
    <property type="component" value="Unassembled WGS sequence"/>
</dbReference>
<evidence type="ECO:0000256" key="1">
    <source>
        <dbReference type="SAM" id="MobiDB-lite"/>
    </source>
</evidence>
<feature type="compositionally biased region" description="Basic and acidic residues" evidence="1">
    <location>
        <begin position="45"/>
        <end position="58"/>
    </location>
</feature>
<dbReference type="EMBL" id="CAUYUJ010015415">
    <property type="protein sequence ID" value="CAK0853675.1"/>
    <property type="molecule type" value="Genomic_DNA"/>
</dbReference>
<protein>
    <submittedName>
        <fullName evidence="2">Uncharacterized protein</fullName>
    </submittedName>
</protein>
<reference evidence="2" key="1">
    <citation type="submission" date="2023-10" db="EMBL/GenBank/DDBJ databases">
        <authorList>
            <person name="Chen Y."/>
            <person name="Shah S."/>
            <person name="Dougan E. K."/>
            <person name="Thang M."/>
            <person name="Chan C."/>
        </authorList>
    </citation>
    <scope>NUCLEOTIDE SEQUENCE [LARGE SCALE GENOMIC DNA]</scope>
</reference>
<name>A0ABN9U493_9DINO</name>
<organism evidence="2 3">
    <name type="scientific">Prorocentrum cordatum</name>
    <dbReference type="NCBI Taxonomy" id="2364126"/>
    <lineage>
        <taxon>Eukaryota</taxon>
        <taxon>Sar</taxon>
        <taxon>Alveolata</taxon>
        <taxon>Dinophyceae</taxon>
        <taxon>Prorocentrales</taxon>
        <taxon>Prorocentraceae</taxon>
        <taxon>Prorocentrum</taxon>
    </lineage>
</organism>
<accession>A0ABN9U493</accession>